<dbReference type="Proteomes" id="UP001597079">
    <property type="component" value="Unassembled WGS sequence"/>
</dbReference>
<gene>
    <name evidence="3" type="ORF">ACFSB2_16110</name>
</gene>
<keyword evidence="2" id="KW-0472">Membrane</keyword>
<keyword evidence="2" id="KW-1133">Transmembrane helix</keyword>
<keyword evidence="2" id="KW-0812">Transmembrane</keyword>
<dbReference type="RefSeq" id="WP_377944116.1">
    <property type="nucleotide sequence ID" value="NZ_JBHUCX010000044.1"/>
</dbReference>
<dbReference type="EMBL" id="JBHUCX010000044">
    <property type="protein sequence ID" value="MFD1676229.1"/>
    <property type="molecule type" value="Genomic_DNA"/>
</dbReference>
<keyword evidence="4" id="KW-1185">Reference proteome</keyword>
<feature type="transmembrane region" description="Helical" evidence="2">
    <location>
        <begin position="147"/>
        <end position="170"/>
    </location>
</feature>
<evidence type="ECO:0000256" key="1">
    <source>
        <dbReference type="SAM" id="MobiDB-lite"/>
    </source>
</evidence>
<feature type="region of interest" description="Disordered" evidence="1">
    <location>
        <begin position="177"/>
        <end position="199"/>
    </location>
</feature>
<protein>
    <submittedName>
        <fullName evidence="3">Uncharacterized protein</fullName>
    </submittedName>
</protein>
<name>A0ABW4JIX4_9BACL</name>
<evidence type="ECO:0000313" key="4">
    <source>
        <dbReference type="Proteomes" id="UP001597079"/>
    </source>
</evidence>
<organism evidence="3 4">
    <name type="scientific">Alicyclobacillus fodiniaquatilis</name>
    <dbReference type="NCBI Taxonomy" id="1661150"/>
    <lineage>
        <taxon>Bacteria</taxon>
        <taxon>Bacillati</taxon>
        <taxon>Bacillota</taxon>
        <taxon>Bacilli</taxon>
        <taxon>Bacillales</taxon>
        <taxon>Alicyclobacillaceae</taxon>
        <taxon>Alicyclobacillus</taxon>
    </lineage>
</organism>
<proteinExistence type="predicted"/>
<accession>A0ABW4JIX4</accession>
<sequence length="199" mass="21594">MPKYVKVPSHVLSRIRKQHRAQLVSNAEHVTDLILDLAKEQLQQGLEASNGHETKATGIIAFEAVLIALILDKAFGWWVLIPASFMAVTMLFSICALWGKGYDSGPNIEKFYETHWADSNLDANLWMARGLQEAVLSNAARVQRKGFFVNIALIGMILTALSSGAIYFTVGSGDGHGTKSVSSKQSTSIKTATTGNGTK</sequence>
<evidence type="ECO:0000256" key="2">
    <source>
        <dbReference type="SAM" id="Phobius"/>
    </source>
</evidence>
<comment type="caution">
    <text evidence="3">The sequence shown here is derived from an EMBL/GenBank/DDBJ whole genome shotgun (WGS) entry which is preliminary data.</text>
</comment>
<reference evidence="4" key="1">
    <citation type="journal article" date="2019" name="Int. J. Syst. Evol. Microbiol.">
        <title>The Global Catalogue of Microorganisms (GCM) 10K type strain sequencing project: providing services to taxonomists for standard genome sequencing and annotation.</title>
        <authorList>
            <consortium name="The Broad Institute Genomics Platform"/>
            <consortium name="The Broad Institute Genome Sequencing Center for Infectious Disease"/>
            <person name="Wu L."/>
            <person name="Ma J."/>
        </authorList>
    </citation>
    <scope>NUCLEOTIDE SEQUENCE [LARGE SCALE GENOMIC DNA]</scope>
    <source>
        <strain evidence="4">CGMCC 1.12286</strain>
    </source>
</reference>
<feature type="compositionally biased region" description="Polar residues" evidence="1">
    <location>
        <begin position="179"/>
        <end position="199"/>
    </location>
</feature>
<feature type="transmembrane region" description="Helical" evidence="2">
    <location>
        <begin position="75"/>
        <end position="98"/>
    </location>
</feature>
<evidence type="ECO:0000313" key="3">
    <source>
        <dbReference type="EMBL" id="MFD1676229.1"/>
    </source>
</evidence>